<evidence type="ECO:0000256" key="4">
    <source>
        <dbReference type="ARBA" id="ARBA00022989"/>
    </source>
</evidence>
<dbReference type="Proteomes" id="UP000294581">
    <property type="component" value="Unassembled WGS sequence"/>
</dbReference>
<comment type="similarity">
    <text evidence="6">Belongs to the YccS/YhfK family.</text>
</comment>
<protein>
    <submittedName>
        <fullName evidence="9">Putative membrane protein YccC</fullName>
    </submittedName>
</protein>
<keyword evidence="2" id="KW-1003">Cell membrane</keyword>
<feature type="transmembrane region" description="Helical" evidence="7">
    <location>
        <begin position="109"/>
        <end position="133"/>
    </location>
</feature>
<dbReference type="EMBL" id="SORF01000002">
    <property type="protein sequence ID" value="TDY50642.1"/>
    <property type="molecule type" value="Genomic_DNA"/>
</dbReference>
<name>A0A4R8LU07_9BACL</name>
<proteinExistence type="inferred from homology"/>
<evidence type="ECO:0000256" key="6">
    <source>
        <dbReference type="ARBA" id="ARBA00043993"/>
    </source>
</evidence>
<keyword evidence="4 7" id="KW-1133">Transmembrane helix</keyword>
<feature type="transmembrane region" description="Helical" evidence="7">
    <location>
        <begin position="446"/>
        <end position="463"/>
    </location>
</feature>
<evidence type="ECO:0000256" key="3">
    <source>
        <dbReference type="ARBA" id="ARBA00022692"/>
    </source>
</evidence>
<evidence type="ECO:0000259" key="8">
    <source>
        <dbReference type="Pfam" id="PF13515"/>
    </source>
</evidence>
<feature type="transmembrane region" description="Helical" evidence="7">
    <location>
        <begin position="77"/>
        <end position="103"/>
    </location>
</feature>
<dbReference type="PANTHER" id="PTHR30509:SF9">
    <property type="entry name" value="MULTIDRUG RESISTANCE PROTEIN MDTO"/>
    <property type="match status" value="1"/>
</dbReference>
<reference evidence="9 10" key="1">
    <citation type="submission" date="2019-03" db="EMBL/GenBank/DDBJ databases">
        <title>Genomic Encyclopedia of Type Strains, Phase IV (KMG-IV): sequencing the most valuable type-strain genomes for metagenomic binning, comparative biology and taxonomic classification.</title>
        <authorList>
            <person name="Goeker M."/>
        </authorList>
    </citation>
    <scope>NUCLEOTIDE SEQUENCE [LARGE SCALE GENOMIC DNA]</scope>
    <source>
        <strain evidence="9 10">DSM 17974</strain>
    </source>
</reference>
<evidence type="ECO:0000256" key="1">
    <source>
        <dbReference type="ARBA" id="ARBA00004651"/>
    </source>
</evidence>
<keyword evidence="3 7" id="KW-0812">Transmembrane</keyword>
<dbReference type="RefSeq" id="WP_243834908.1">
    <property type="nucleotide sequence ID" value="NZ_SORF01000002.1"/>
</dbReference>
<evidence type="ECO:0000313" key="10">
    <source>
        <dbReference type="Proteomes" id="UP000294581"/>
    </source>
</evidence>
<accession>A0A4R8LU07</accession>
<feature type="transmembrane region" description="Helical" evidence="7">
    <location>
        <begin position="420"/>
        <end position="439"/>
    </location>
</feature>
<comment type="subcellular location">
    <subcellularLocation>
        <location evidence="1">Cell membrane</location>
        <topology evidence="1">Multi-pass membrane protein</topology>
    </subcellularLocation>
</comment>
<evidence type="ECO:0000256" key="7">
    <source>
        <dbReference type="SAM" id="Phobius"/>
    </source>
</evidence>
<keyword evidence="5 7" id="KW-0472">Membrane</keyword>
<feature type="transmembrane region" description="Helical" evidence="7">
    <location>
        <begin position="498"/>
        <end position="516"/>
    </location>
</feature>
<dbReference type="PANTHER" id="PTHR30509">
    <property type="entry name" value="P-HYDROXYBENZOIC ACID EFFLUX PUMP SUBUNIT-RELATED"/>
    <property type="match status" value="1"/>
</dbReference>
<dbReference type="InterPro" id="IPR049453">
    <property type="entry name" value="Memb_transporter_dom"/>
</dbReference>
<dbReference type="Pfam" id="PF13515">
    <property type="entry name" value="FUSC_2"/>
    <property type="match status" value="1"/>
</dbReference>
<dbReference type="AlphaFoldDB" id="A0A4R8LU07"/>
<evidence type="ECO:0000313" key="9">
    <source>
        <dbReference type="EMBL" id="TDY50642.1"/>
    </source>
</evidence>
<gene>
    <name evidence="9" type="ORF">C7445_102202</name>
</gene>
<feature type="transmembrane region" description="Helical" evidence="7">
    <location>
        <begin position="46"/>
        <end position="65"/>
    </location>
</feature>
<dbReference type="GO" id="GO:0005886">
    <property type="term" value="C:plasma membrane"/>
    <property type="evidence" value="ECO:0007669"/>
    <property type="project" value="UniProtKB-SubCell"/>
</dbReference>
<organism evidence="9 10">
    <name type="scientific">Alicyclobacillus sacchari</name>
    <dbReference type="NCBI Taxonomy" id="392010"/>
    <lineage>
        <taxon>Bacteria</taxon>
        <taxon>Bacillati</taxon>
        <taxon>Bacillota</taxon>
        <taxon>Bacilli</taxon>
        <taxon>Bacillales</taxon>
        <taxon>Alicyclobacillaceae</taxon>
        <taxon>Alicyclobacillus</taxon>
    </lineage>
</organism>
<feature type="domain" description="Integral membrane bound transporter" evidence="8">
    <location>
        <begin position="386"/>
        <end position="512"/>
    </location>
</feature>
<evidence type="ECO:0000256" key="2">
    <source>
        <dbReference type="ARBA" id="ARBA00022475"/>
    </source>
</evidence>
<comment type="caution">
    <text evidence="9">The sequence shown here is derived from an EMBL/GenBank/DDBJ whole genome shotgun (WGS) entry which is preliminary data.</text>
</comment>
<evidence type="ECO:0000256" key="5">
    <source>
        <dbReference type="ARBA" id="ARBA00023136"/>
    </source>
</evidence>
<feature type="transmembrane region" description="Helical" evidence="7">
    <location>
        <begin position="21"/>
        <end position="40"/>
    </location>
</feature>
<keyword evidence="10" id="KW-1185">Reference proteome</keyword>
<sequence>MLLRRRMWRSINAVTAHDPGNLRIVPGIRNAFGVVLPLIFGLVSHHVLSGVGISAGALVSGFAGTTGTARRRTRTMLLATLWMTVTTLVGAIAGAHIWLIVLLTMVSGWIAGMMIGVSAAAGQVGLLSTNALILISTSPQSPSGALYRAALVLAGGLLQTSIMMAVDLCTTRSAEADAVAQVYHRLATYARDRTRDTDLAVATALVDADATLRDSYMRMPARAKLYRLLNTAEQIRFYVVALAEMAKGRTYAGHREESADARRALRQVASILEKVGDDVWMFAAGRDPRDPQSPTINLLVHAASELEDLAESMRGDICAHVHATAVALRQLHRDLSERTIWHLPAEARESIGRRLKKAAMSFANHLTFHSATFRHALRASGAIGLGMLAARTLPWQHAYWLPLTANIILRPDFTATFGRGIARVIGTVAGILLATIPMVGVHDRTGIFGSALIVVFGAAMYMLVNFNYALFSCALTAEMVVLLSFFERAPAYVTMEDRLLDTVLGSCLAFLVYLVWPTWQHREIHSVIADAVAAQREYFHAVFSALCDPLQVIQPTPRKFQSQRSAVRVSRTNAAVAIRQMLNEPVGPAWNPHTLLGVLLAIHRLSDTLLSIEAYVLERRIEEPIREELVQIGQDIELGLDLIEAAIRRGGARDMEGRRMRERAIAVAFAIDADLEQQDILARAFVRMDTTTRTIVRMLQTDTAASNTL</sequence>